<proteinExistence type="predicted"/>
<accession>A0ABR2KHY2</accession>
<feature type="transmembrane region" description="Helical" evidence="2">
    <location>
        <begin position="1303"/>
        <end position="1328"/>
    </location>
</feature>
<feature type="transmembrane region" description="Helical" evidence="2">
    <location>
        <begin position="966"/>
        <end position="985"/>
    </location>
</feature>
<reference evidence="3 4" key="1">
    <citation type="submission" date="2024-04" db="EMBL/GenBank/DDBJ databases">
        <title>Tritrichomonas musculus Genome.</title>
        <authorList>
            <person name="Alves-Ferreira E."/>
            <person name="Grigg M."/>
            <person name="Lorenzi H."/>
            <person name="Galac M."/>
        </authorList>
    </citation>
    <scope>NUCLEOTIDE SEQUENCE [LARGE SCALE GENOMIC DNA]</scope>
    <source>
        <strain evidence="3 4">EAF2021</strain>
    </source>
</reference>
<gene>
    <name evidence="3" type="ORF">M9Y10_035524</name>
</gene>
<feature type="transmembrane region" description="Helical" evidence="2">
    <location>
        <begin position="1140"/>
        <end position="1161"/>
    </location>
</feature>
<feature type="transmembrane region" description="Helical" evidence="2">
    <location>
        <begin position="1278"/>
        <end position="1296"/>
    </location>
</feature>
<feature type="transmembrane region" description="Helical" evidence="2">
    <location>
        <begin position="1173"/>
        <end position="1192"/>
    </location>
</feature>
<evidence type="ECO:0000313" key="3">
    <source>
        <dbReference type="EMBL" id="KAK8890739.1"/>
    </source>
</evidence>
<feature type="transmembrane region" description="Helical" evidence="2">
    <location>
        <begin position="1105"/>
        <end position="1128"/>
    </location>
</feature>
<dbReference type="InterPro" id="IPR011990">
    <property type="entry name" value="TPR-like_helical_dom_sf"/>
</dbReference>
<organism evidence="3 4">
    <name type="scientific">Tritrichomonas musculus</name>
    <dbReference type="NCBI Taxonomy" id="1915356"/>
    <lineage>
        <taxon>Eukaryota</taxon>
        <taxon>Metamonada</taxon>
        <taxon>Parabasalia</taxon>
        <taxon>Tritrichomonadida</taxon>
        <taxon>Tritrichomonadidae</taxon>
        <taxon>Tritrichomonas</taxon>
    </lineage>
</organism>
<sequence>MDKKGLKEIESKKQKRSEKRRNGINAPEDYIDEYIVADKDEILYIIKQYPQLLADSPCKFFKFSQFYEPNRSLDVTYDSIMKAAFPYTNYISIKNQQDKNVQSFPFDTIQNTPKIKIERAINIISSQIEIICTFYDADNKNQSSLKYFNLNRQYEGIMYAKERYFDGNNLVQTFNIKELKPIKVNNDDKPLEKSLILAGILKQLFIMQAIGSKHGNITKESFVLADDKISIFGCDIFGFFNYYNPETDFQNSKIALQEILSDIPQKTIDLFNNENDFITIYQTIMLDPDEYLYKDTPIDEFFDRHTPFNYHEYVDQICKIRNDCDFLLICMTIPGQDSIIQSYHIYENSTFHIALLLSFIKDSDDMCFKQIYKDNIKPICEKIQSINESELNEKDHALYTYFKRKGYFLQQEDVEYQSTISGNRMKLIEKMEIMEKEAFLDFQEQKLQNMSINVKKLIHAGDENVVNLYGVMHKYGIYNPKDKEKAEYYLSLEKIIMPFCQIGQNQRYRFLLLNEKEFSKHTLYDEYRKIYENEKNIPAEIAEIRCKRNVTEKDIQKLLSIEEMPFKIEAMFTAGLLLQSKDLQKSKELRSEAMKIYLSTEWSKFSESLVFLNGNGFVYPIFEYFKDFQNTAWNEVDFNEFINNGCSSYKKIITPWVLNFGEDFNIPEAVTLQLIEREQNDGTISVLYSDYSYWAQKPNFKENMFFMFHFAIFLKAHKYDKTPETKKFIANIIKKCADEKINPVSGYFYYKLFDSQYTEIDKNEAIEYLKKSVDGNCIEAIYAYGVDLATGNYVVQNEPAAKMYLTQIQKEYPPANAYLEAHLRRNVHNDDEISSGSVSEMTESIKSREPNEHLEMAKDVGKFMMNFKDWIPLIMSIIRIIQSCSSSIEVPKEGQNTTTTEAEENETIRKIRSFFDWATTIVQKIANSLDLDSIKNTESSILISVLFTFFFTFMIFSFNTNAFNSFKMLVACTIFIPFSFGIAAVNKTWGIVLLIIGIVLLCLSGIVAFLIRKRNVFIQNLMKKISNLNVFLKYILGLILLPLTDILLFGSYLERLIPGAAHKLVKKHEIMTAKQLKKDSFIIIIIAFVVIDLFVLSVITANTLYIIITVLLLVVLIILGILIAVLKIDIKRIRVTINEIWMYGFVLIAESIVMVIIDHLTDDEDEMNKYVKAISSIMLVIYPLILMFFFTYKLYHIWSVTHPTYFRIWIRSTISFIAHFGETVKARYFYWTVIDYAYHIIFSIASAYGGPIVNIIVTIIYIIVILLLRPFLMVSDNILTIGEPIIVCLLNILLLATNKARNAGIALGIVFLILAFVPAIASLVWYIIKERGHEFDFLKKDMIHEYDRVEQKEGLNVVSGVSEIVGYDDYKHLYTVWPGEFTEADIPELDFKNRLIETYGKDDFILINAAALMIGYCMMYLWIGIRYLA</sequence>
<evidence type="ECO:0008006" key="5">
    <source>
        <dbReference type="Google" id="ProtNLM"/>
    </source>
</evidence>
<keyword evidence="2" id="KW-1133">Transmembrane helix</keyword>
<evidence type="ECO:0000313" key="4">
    <source>
        <dbReference type="Proteomes" id="UP001470230"/>
    </source>
</evidence>
<keyword evidence="2" id="KW-0812">Transmembrane</keyword>
<name>A0ABR2KHY2_9EUKA</name>
<dbReference type="SUPFAM" id="SSF81901">
    <property type="entry name" value="HCP-like"/>
    <property type="match status" value="1"/>
</dbReference>
<feature type="compositionally biased region" description="Basic and acidic residues" evidence="1">
    <location>
        <begin position="1"/>
        <end position="12"/>
    </location>
</feature>
<protein>
    <recommendedName>
        <fullName evidence="5">Protein kinase domain-containing protein</fullName>
    </recommendedName>
</protein>
<evidence type="ECO:0000256" key="1">
    <source>
        <dbReference type="SAM" id="MobiDB-lite"/>
    </source>
</evidence>
<feature type="transmembrane region" description="Helical" evidence="2">
    <location>
        <begin position="992"/>
        <end position="1011"/>
    </location>
</feature>
<comment type="caution">
    <text evidence="3">The sequence shown here is derived from an EMBL/GenBank/DDBJ whole genome shotgun (WGS) entry which is preliminary data.</text>
</comment>
<feature type="transmembrane region" description="Helical" evidence="2">
    <location>
        <begin position="1081"/>
        <end position="1099"/>
    </location>
</feature>
<evidence type="ECO:0000256" key="2">
    <source>
        <dbReference type="SAM" id="Phobius"/>
    </source>
</evidence>
<feature type="transmembrane region" description="Helical" evidence="2">
    <location>
        <begin position="1031"/>
        <end position="1053"/>
    </location>
</feature>
<dbReference type="Proteomes" id="UP001470230">
    <property type="component" value="Unassembled WGS sequence"/>
</dbReference>
<dbReference type="Gene3D" id="1.25.40.10">
    <property type="entry name" value="Tetratricopeptide repeat domain"/>
    <property type="match status" value="1"/>
</dbReference>
<feature type="transmembrane region" description="Helical" evidence="2">
    <location>
        <begin position="1404"/>
        <end position="1423"/>
    </location>
</feature>
<dbReference type="EMBL" id="JAPFFF010000005">
    <property type="protein sequence ID" value="KAK8890739.1"/>
    <property type="molecule type" value="Genomic_DNA"/>
</dbReference>
<feature type="transmembrane region" description="Helical" evidence="2">
    <location>
        <begin position="1252"/>
        <end position="1272"/>
    </location>
</feature>
<feature type="transmembrane region" description="Helical" evidence="2">
    <location>
        <begin position="941"/>
        <end position="960"/>
    </location>
</feature>
<keyword evidence="2" id="KW-0472">Membrane</keyword>
<feature type="region of interest" description="Disordered" evidence="1">
    <location>
        <begin position="1"/>
        <end position="21"/>
    </location>
</feature>
<keyword evidence="4" id="KW-1185">Reference proteome</keyword>